<accession>A0A117LBT1</accession>
<organism evidence="1 2">
    <name type="scientific">Thermacetogenium phaeum</name>
    <dbReference type="NCBI Taxonomy" id="85874"/>
    <lineage>
        <taxon>Bacteria</taxon>
        <taxon>Bacillati</taxon>
        <taxon>Bacillota</taxon>
        <taxon>Clostridia</taxon>
        <taxon>Thermoanaerobacterales</taxon>
        <taxon>Thermoanaerobacteraceae</taxon>
        <taxon>Thermacetogenium</taxon>
    </lineage>
</organism>
<evidence type="ECO:0000313" key="2">
    <source>
        <dbReference type="Proteomes" id="UP000053326"/>
    </source>
</evidence>
<name>A0A117LBT1_9THEO</name>
<evidence type="ECO:0000313" key="1">
    <source>
        <dbReference type="EMBL" id="KUK37146.1"/>
    </source>
</evidence>
<proteinExistence type="predicted"/>
<dbReference type="EMBL" id="LGFO01000008">
    <property type="protein sequence ID" value="KUK37146.1"/>
    <property type="molecule type" value="Genomic_DNA"/>
</dbReference>
<dbReference type="NCBIfam" id="NF045720">
    <property type="entry name" value="rubredox_RCKP"/>
    <property type="match status" value="1"/>
</dbReference>
<reference evidence="2" key="1">
    <citation type="journal article" date="2015" name="MBio">
        <title>Genome-Resolved Metagenomic Analysis Reveals Roles for Candidate Phyla and Other Microbial Community Members in Biogeochemical Transformations in Oil Reservoirs.</title>
        <authorList>
            <person name="Hu P."/>
            <person name="Tom L."/>
            <person name="Singh A."/>
            <person name="Thomas B.C."/>
            <person name="Baker B.J."/>
            <person name="Piceno Y.M."/>
            <person name="Andersen G.L."/>
            <person name="Banfield J.F."/>
        </authorList>
    </citation>
    <scope>NUCLEOTIDE SEQUENCE [LARGE SCALE GENOMIC DNA]</scope>
</reference>
<evidence type="ECO:0008006" key="3">
    <source>
        <dbReference type="Google" id="ProtNLM"/>
    </source>
</evidence>
<protein>
    <recommendedName>
        <fullName evidence="3">Rubredoxin</fullName>
    </recommendedName>
</protein>
<dbReference type="Proteomes" id="UP000053326">
    <property type="component" value="Unassembled WGS sequence"/>
</dbReference>
<dbReference type="AlphaFoldDB" id="A0A117LBT1"/>
<sequence>MAIWKCGDCGWEKDTRCKPKKCGSCGGSNIKKKE</sequence>
<gene>
    <name evidence="1" type="ORF">XD66_0150</name>
</gene>
<comment type="caution">
    <text evidence="1">The sequence shown here is derived from an EMBL/GenBank/DDBJ whole genome shotgun (WGS) entry which is preliminary data.</text>
</comment>
<dbReference type="InterPro" id="IPR054685">
    <property type="entry name" value="Rubredox_RCKP"/>
</dbReference>